<keyword evidence="6 8" id="KW-1133">Transmembrane helix</keyword>
<dbReference type="RefSeq" id="WP_108175375.1">
    <property type="nucleotide sequence ID" value="NZ_PZZL01000002.1"/>
</dbReference>
<accession>A0A2T4ZH43</accession>
<comment type="subcellular location">
    <subcellularLocation>
        <location evidence="1">Cell membrane</location>
        <topology evidence="1">Multi-pass membrane protein</topology>
    </subcellularLocation>
</comment>
<sequence length="239" mass="24846">MPAAPAPPRVPCTFAGMVEGARLTVPLLPGTLVFAAAVGATSAEKGLTLGQAVFMSLSVYAGASQLLGLQLWPQVFSLSAIAAIVVVTMAVNLRFLLMGASLQPWLSRGPAGPVHVGLAALTDANFVVASRYHAQGGQDAGVFIGAGLFMWVIWTLATIPGHALGHLLTDPKRFAIDMVMPLTFTAMSVGLFRLRRDRLAWPVAAGVAVVTAQLADGYWFIVTGALAGSLAAGVLRERA</sequence>
<evidence type="ECO:0000256" key="6">
    <source>
        <dbReference type="ARBA" id="ARBA00022989"/>
    </source>
</evidence>
<evidence type="ECO:0000313" key="9">
    <source>
        <dbReference type="EMBL" id="PTM61206.1"/>
    </source>
</evidence>
<keyword evidence="5 8" id="KW-0812">Transmembrane</keyword>
<dbReference type="OrthoDB" id="9803444at2"/>
<evidence type="ECO:0000256" key="2">
    <source>
        <dbReference type="ARBA" id="ARBA00010735"/>
    </source>
</evidence>
<dbReference type="InterPro" id="IPR011606">
    <property type="entry name" value="Brnchd-chn_aa_trnsp_permease"/>
</dbReference>
<gene>
    <name evidence="9" type="ORF">C8P69_102593</name>
</gene>
<dbReference type="PANTHER" id="PTHR34979:SF1">
    <property type="entry name" value="INNER MEMBRANE PROTEIN YGAZ"/>
    <property type="match status" value="1"/>
</dbReference>
<dbReference type="GO" id="GO:1903785">
    <property type="term" value="P:L-valine transmembrane transport"/>
    <property type="evidence" value="ECO:0007669"/>
    <property type="project" value="TreeGrafter"/>
</dbReference>
<evidence type="ECO:0000256" key="3">
    <source>
        <dbReference type="ARBA" id="ARBA00022448"/>
    </source>
</evidence>
<name>A0A2T4ZH43_9HYPH</name>
<feature type="transmembrane region" description="Helical" evidence="8">
    <location>
        <begin position="20"/>
        <end position="40"/>
    </location>
</feature>
<feature type="transmembrane region" description="Helical" evidence="8">
    <location>
        <begin position="174"/>
        <end position="192"/>
    </location>
</feature>
<protein>
    <submittedName>
        <fullName evidence="9">Putative branched-subunit amino acid permease</fullName>
    </submittedName>
</protein>
<dbReference type="PANTHER" id="PTHR34979">
    <property type="entry name" value="INNER MEMBRANE PROTEIN YGAZ"/>
    <property type="match status" value="1"/>
</dbReference>
<feature type="transmembrane region" description="Helical" evidence="8">
    <location>
        <begin position="199"/>
        <end position="221"/>
    </location>
</feature>
<dbReference type="Proteomes" id="UP000241808">
    <property type="component" value="Unassembled WGS sequence"/>
</dbReference>
<evidence type="ECO:0000256" key="1">
    <source>
        <dbReference type="ARBA" id="ARBA00004651"/>
    </source>
</evidence>
<feature type="transmembrane region" description="Helical" evidence="8">
    <location>
        <begin position="140"/>
        <end position="162"/>
    </location>
</feature>
<feature type="transmembrane region" description="Helical" evidence="8">
    <location>
        <begin position="78"/>
        <end position="97"/>
    </location>
</feature>
<comment type="caution">
    <text evidence="9">The sequence shown here is derived from an EMBL/GenBank/DDBJ whole genome shotgun (WGS) entry which is preliminary data.</text>
</comment>
<evidence type="ECO:0000256" key="8">
    <source>
        <dbReference type="SAM" id="Phobius"/>
    </source>
</evidence>
<dbReference type="AlphaFoldDB" id="A0A2T4ZH43"/>
<proteinExistence type="inferred from homology"/>
<keyword evidence="7 8" id="KW-0472">Membrane</keyword>
<organism evidence="9 10">
    <name type="scientific">Phreatobacter oligotrophus</name>
    <dbReference type="NCBI Taxonomy" id="1122261"/>
    <lineage>
        <taxon>Bacteria</taxon>
        <taxon>Pseudomonadati</taxon>
        <taxon>Pseudomonadota</taxon>
        <taxon>Alphaproteobacteria</taxon>
        <taxon>Hyphomicrobiales</taxon>
        <taxon>Phreatobacteraceae</taxon>
        <taxon>Phreatobacter</taxon>
    </lineage>
</organism>
<reference evidence="9 10" key="1">
    <citation type="submission" date="2018-04" db="EMBL/GenBank/DDBJ databases">
        <title>Genomic Encyclopedia of Archaeal and Bacterial Type Strains, Phase II (KMG-II): from individual species to whole genera.</title>
        <authorList>
            <person name="Goeker M."/>
        </authorList>
    </citation>
    <scope>NUCLEOTIDE SEQUENCE [LARGE SCALE GENOMIC DNA]</scope>
    <source>
        <strain evidence="9 10">DSM 25521</strain>
    </source>
</reference>
<dbReference type="EMBL" id="PZZL01000002">
    <property type="protein sequence ID" value="PTM61206.1"/>
    <property type="molecule type" value="Genomic_DNA"/>
</dbReference>
<keyword evidence="3" id="KW-0813">Transport</keyword>
<dbReference type="Pfam" id="PF03591">
    <property type="entry name" value="AzlC"/>
    <property type="match status" value="1"/>
</dbReference>
<evidence type="ECO:0000256" key="4">
    <source>
        <dbReference type="ARBA" id="ARBA00022475"/>
    </source>
</evidence>
<keyword evidence="10" id="KW-1185">Reference proteome</keyword>
<evidence type="ECO:0000256" key="7">
    <source>
        <dbReference type="ARBA" id="ARBA00023136"/>
    </source>
</evidence>
<comment type="similarity">
    <text evidence="2">Belongs to the AzlC family.</text>
</comment>
<dbReference type="GO" id="GO:0005886">
    <property type="term" value="C:plasma membrane"/>
    <property type="evidence" value="ECO:0007669"/>
    <property type="project" value="UniProtKB-SubCell"/>
</dbReference>
<keyword evidence="4" id="KW-1003">Cell membrane</keyword>
<evidence type="ECO:0000313" key="10">
    <source>
        <dbReference type="Proteomes" id="UP000241808"/>
    </source>
</evidence>
<feature type="transmembrane region" description="Helical" evidence="8">
    <location>
        <begin position="52"/>
        <end position="72"/>
    </location>
</feature>
<evidence type="ECO:0000256" key="5">
    <source>
        <dbReference type="ARBA" id="ARBA00022692"/>
    </source>
</evidence>